<proteinExistence type="predicted"/>
<comment type="caution">
    <text evidence="1">The sequence shown here is derived from an EMBL/GenBank/DDBJ whole genome shotgun (WGS) entry which is preliminary data.</text>
</comment>
<dbReference type="EMBL" id="JARGDH010000004">
    <property type="protein sequence ID" value="KAL0270242.1"/>
    <property type="molecule type" value="Genomic_DNA"/>
</dbReference>
<accession>A0AAW2HKG8</accession>
<dbReference type="AlphaFoldDB" id="A0AAW2HKG8"/>
<evidence type="ECO:0000313" key="1">
    <source>
        <dbReference type="EMBL" id="KAL0270242.1"/>
    </source>
</evidence>
<gene>
    <name evidence="1" type="ORF">PYX00_007714</name>
</gene>
<name>A0AAW2HKG8_9NEOP</name>
<organism evidence="1">
    <name type="scientific">Menopon gallinae</name>
    <name type="common">poultry shaft louse</name>
    <dbReference type="NCBI Taxonomy" id="328185"/>
    <lineage>
        <taxon>Eukaryota</taxon>
        <taxon>Metazoa</taxon>
        <taxon>Ecdysozoa</taxon>
        <taxon>Arthropoda</taxon>
        <taxon>Hexapoda</taxon>
        <taxon>Insecta</taxon>
        <taxon>Pterygota</taxon>
        <taxon>Neoptera</taxon>
        <taxon>Paraneoptera</taxon>
        <taxon>Psocodea</taxon>
        <taxon>Troctomorpha</taxon>
        <taxon>Phthiraptera</taxon>
        <taxon>Amblycera</taxon>
        <taxon>Menoponidae</taxon>
        <taxon>Menopon</taxon>
    </lineage>
</organism>
<sequence length="330" mass="36292">MRNLAGPSYWCRRLYATALESIAVWAGATVKNRKIQRKIAAAQKIIAIRTIRGYRTIGADAVMVMACRPPIPVAAAARSSVYRGPPERRTATLFCTAHTGSFGDAHEAAVYQQDLDYGADIVGQTLHAAATVREPQSDCRTRLQSKRVLREQCCNQKLESGYQPRSPPLTACSIRHRLWVRAASPAETVGFRLRGRNCPRARSTYRLSTARQRLSDRHWVGVGQCLWAIGSDVKNDRKAMSDVILCSGATNRWGLGVSTGRKDTAGEFSAAADSGRSEEQQQRLPVTPSTITHLTSVSIDAVVSRSCRTSENLDLMKPKSKTNHGSIIQR</sequence>
<reference evidence="1" key="1">
    <citation type="journal article" date="2024" name="Gigascience">
        <title>Chromosome-level genome of the poultry shaft louse Menopon gallinae provides insight into the host-switching and adaptive evolution of parasitic lice.</title>
        <authorList>
            <person name="Xu Y."/>
            <person name="Ma L."/>
            <person name="Liu S."/>
            <person name="Liang Y."/>
            <person name="Liu Q."/>
            <person name="He Z."/>
            <person name="Tian L."/>
            <person name="Duan Y."/>
            <person name="Cai W."/>
            <person name="Li H."/>
            <person name="Song F."/>
        </authorList>
    </citation>
    <scope>NUCLEOTIDE SEQUENCE</scope>
    <source>
        <strain evidence="1">Cailab_2023a</strain>
    </source>
</reference>
<protein>
    <submittedName>
        <fullName evidence="1">Uncharacterized protein</fullName>
    </submittedName>
</protein>